<feature type="compositionally biased region" description="Polar residues" evidence="1">
    <location>
        <begin position="1"/>
        <end position="31"/>
    </location>
</feature>
<evidence type="ECO:0000313" key="3">
    <source>
        <dbReference type="Proteomes" id="UP000789342"/>
    </source>
</evidence>
<feature type="compositionally biased region" description="Basic and acidic residues" evidence="1">
    <location>
        <begin position="32"/>
        <end position="44"/>
    </location>
</feature>
<protein>
    <submittedName>
        <fullName evidence="2">17990_t:CDS:1</fullName>
    </submittedName>
</protein>
<gene>
    <name evidence="2" type="ORF">AMORRO_LOCUS9670</name>
</gene>
<dbReference type="Gene3D" id="3.90.1150.170">
    <property type="match status" value="1"/>
</dbReference>
<dbReference type="AlphaFoldDB" id="A0A9N9DLI8"/>
<proteinExistence type="predicted"/>
<sequence>VPSETSNGDKSVPSETSNGDKSVPSETSNGDNEMKTNGENKNQRENNSWGNYLKEYKIFKCKLSNITKEIHHRIRKKGRYMFDYSPITLGNLELPLFFRVVINSQAINENFLDGLVEEIEQIGGEVVEWFVENGWESEWEDDEHEKVIQWTVGQ</sequence>
<accession>A0A9N9DLI8</accession>
<reference evidence="2" key="1">
    <citation type="submission" date="2021-06" db="EMBL/GenBank/DDBJ databases">
        <authorList>
            <person name="Kallberg Y."/>
            <person name="Tangrot J."/>
            <person name="Rosling A."/>
        </authorList>
    </citation>
    <scope>NUCLEOTIDE SEQUENCE</scope>
    <source>
        <strain evidence="2">CL551</strain>
    </source>
</reference>
<name>A0A9N9DLI8_9GLOM</name>
<dbReference type="EMBL" id="CAJVPV010009714">
    <property type="protein sequence ID" value="CAG8644491.1"/>
    <property type="molecule type" value="Genomic_DNA"/>
</dbReference>
<evidence type="ECO:0000256" key="1">
    <source>
        <dbReference type="SAM" id="MobiDB-lite"/>
    </source>
</evidence>
<feature type="region of interest" description="Disordered" evidence="1">
    <location>
        <begin position="1"/>
        <end position="46"/>
    </location>
</feature>
<dbReference type="Proteomes" id="UP000789342">
    <property type="component" value="Unassembled WGS sequence"/>
</dbReference>
<comment type="caution">
    <text evidence="2">The sequence shown here is derived from an EMBL/GenBank/DDBJ whole genome shotgun (WGS) entry which is preliminary data.</text>
</comment>
<organism evidence="2 3">
    <name type="scientific">Acaulospora morrowiae</name>
    <dbReference type="NCBI Taxonomy" id="94023"/>
    <lineage>
        <taxon>Eukaryota</taxon>
        <taxon>Fungi</taxon>
        <taxon>Fungi incertae sedis</taxon>
        <taxon>Mucoromycota</taxon>
        <taxon>Glomeromycotina</taxon>
        <taxon>Glomeromycetes</taxon>
        <taxon>Diversisporales</taxon>
        <taxon>Acaulosporaceae</taxon>
        <taxon>Acaulospora</taxon>
    </lineage>
</organism>
<evidence type="ECO:0000313" key="2">
    <source>
        <dbReference type="EMBL" id="CAG8644491.1"/>
    </source>
</evidence>
<feature type="non-terminal residue" evidence="2">
    <location>
        <position position="1"/>
    </location>
</feature>
<keyword evidence="3" id="KW-1185">Reference proteome</keyword>